<evidence type="ECO:0000259" key="1">
    <source>
        <dbReference type="Pfam" id="PF01850"/>
    </source>
</evidence>
<comment type="caution">
    <text evidence="2">The sequence shown here is derived from an EMBL/GenBank/DDBJ whole genome shotgun (WGS) entry which is preliminary data.</text>
</comment>
<feature type="domain" description="PIN" evidence="1">
    <location>
        <begin position="10"/>
        <end position="120"/>
    </location>
</feature>
<protein>
    <recommendedName>
        <fullName evidence="1">PIN domain-containing protein</fullName>
    </recommendedName>
</protein>
<dbReference type="EMBL" id="RXGA01000001">
    <property type="protein sequence ID" value="RWX74196.1"/>
    <property type="molecule type" value="Genomic_DNA"/>
</dbReference>
<accession>A0A444L9C8</accession>
<name>A0A444L9C8_METS7</name>
<reference evidence="2 3" key="1">
    <citation type="submission" date="2018-12" db="EMBL/GenBank/DDBJ databases">
        <title>The complete genome of the methanogenic archaea of the candidate phylum Verstraetearchaeota, obtained from the metagenome of underground thermal water.</title>
        <authorList>
            <person name="Kadnikov V.V."/>
            <person name="Mardanov A.V."/>
            <person name="Beletsky A.V."/>
            <person name="Karnachuk O.V."/>
            <person name="Ravin N.V."/>
        </authorList>
    </citation>
    <scope>NUCLEOTIDE SEQUENCE [LARGE SCALE GENOMIC DNA]</scope>
    <source>
        <strain evidence="2">Ch88</strain>
    </source>
</reference>
<dbReference type="InterPro" id="IPR002716">
    <property type="entry name" value="PIN_dom"/>
</dbReference>
<dbReference type="InterPro" id="IPR029060">
    <property type="entry name" value="PIN-like_dom_sf"/>
</dbReference>
<dbReference type="Pfam" id="PF01850">
    <property type="entry name" value="PIN"/>
    <property type="match status" value="1"/>
</dbReference>
<dbReference type="Proteomes" id="UP000288215">
    <property type="component" value="Unassembled WGS sequence"/>
</dbReference>
<gene>
    <name evidence="2" type="ORF">Metus_0221</name>
</gene>
<evidence type="ECO:0000313" key="2">
    <source>
        <dbReference type="EMBL" id="RWX74196.1"/>
    </source>
</evidence>
<evidence type="ECO:0000313" key="3">
    <source>
        <dbReference type="Proteomes" id="UP000288215"/>
    </source>
</evidence>
<organism evidence="2 3">
    <name type="scientific">Methanosuratincola subterraneus</name>
    <dbReference type="NCBI Taxonomy" id="2593994"/>
    <lineage>
        <taxon>Archaea</taxon>
        <taxon>Thermoproteota</taxon>
        <taxon>Methanosuratincolia</taxon>
        <taxon>Candidatus Methanomethylicales</taxon>
        <taxon>Candidatus Methanomethylicaceae</taxon>
        <taxon>Candidatus Methanosuratincola (ex Vanwonterghem et al. 2016)</taxon>
    </lineage>
</organism>
<proteinExistence type="predicted"/>
<dbReference type="CDD" id="cd09854">
    <property type="entry name" value="PIN_VapC-like"/>
    <property type="match status" value="1"/>
</dbReference>
<sequence>MAQRRSSEKICIDVDALYYFLTAHDEFSLKAKQHIEDRSGALATSLFSVWLLHVLTNLENVCEMLEELEVDLLPLTKETFALAKVFDKPRDYEDRVHLSTMLQHGINTVISNDRDFDGIPEVKRIF</sequence>
<dbReference type="AlphaFoldDB" id="A0A444L9C8"/>
<dbReference type="SUPFAM" id="SSF88723">
    <property type="entry name" value="PIN domain-like"/>
    <property type="match status" value="1"/>
</dbReference>
<dbReference type="Gene3D" id="3.40.50.1010">
    <property type="entry name" value="5'-nuclease"/>
    <property type="match status" value="1"/>
</dbReference>